<comment type="subcellular location">
    <subcellularLocation>
        <location evidence="1">Cytoplasm</location>
        <location evidence="1">Cytoskeleton</location>
    </subcellularLocation>
</comment>
<dbReference type="InterPro" id="IPR005455">
    <property type="entry name" value="PFN_euk"/>
</dbReference>
<dbReference type="GO" id="GO:0005856">
    <property type="term" value="C:cytoskeleton"/>
    <property type="evidence" value="ECO:0007669"/>
    <property type="project" value="UniProtKB-SubCell"/>
</dbReference>
<evidence type="ECO:0000313" key="9">
    <source>
        <dbReference type="WBParaSite" id="HCON_00165030-00001"/>
    </source>
</evidence>
<dbReference type="InterPro" id="IPR036140">
    <property type="entry name" value="PFN_sf"/>
</dbReference>
<dbReference type="FunFam" id="3.30.450.30:FF:000020">
    <property type="entry name" value="Profilin"/>
    <property type="match status" value="1"/>
</dbReference>
<evidence type="ECO:0000256" key="7">
    <source>
        <dbReference type="RuleBase" id="RU003909"/>
    </source>
</evidence>
<dbReference type="OMA" id="PGECNTI"/>
<dbReference type="GO" id="GO:0005938">
    <property type="term" value="C:cell cortex"/>
    <property type="evidence" value="ECO:0007669"/>
    <property type="project" value="TreeGrafter"/>
</dbReference>
<evidence type="ECO:0000256" key="2">
    <source>
        <dbReference type="ARBA" id="ARBA00010058"/>
    </source>
</evidence>
<keyword evidence="5 7" id="KW-0009">Actin-binding</keyword>
<dbReference type="AlphaFoldDB" id="A0A7I4Z132"/>
<evidence type="ECO:0000313" key="8">
    <source>
        <dbReference type="Proteomes" id="UP000025227"/>
    </source>
</evidence>
<dbReference type="Proteomes" id="UP000025227">
    <property type="component" value="Unplaced"/>
</dbReference>
<dbReference type="PANTHER" id="PTHR11604">
    <property type="entry name" value="PROFILIN"/>
    <property type="match status" value="1"/>
</dbReference>
<dbReference type="Gene3D" id="3.30.450.30">
    <property type="entry name" value="Dynein light chain 2a, cytoplasmic"/>
    <property type="match status" value="1"/>
</dbReference>
<comment type="subunit">
    <text evidence="3">Occurs in many kinds of cells as a complex with monomeric actin in a 1:1 ratio.</text>
</comment>
<comment type="similarity">
    <text evidence="2 7">Belongs to the profilin family.</text>
</comment>
<dbReference type="SUPFAM" id="SSF55770">
    <property type="entry name" value="Profilin (actin-binding protein)"/>
    <property type="match status" value="1"/>
</dbReference>
<accession>A0A7I4Z132</accession>
<proteinExistence type="inferred from homology"/>
<dbReference type="CDD" id="cd00148">
    <property type="entry name" value="PROF"/>
    <property type="match status" value="1"/>
</dbReference>
<keyword evidence="8" id="KW-1185">Reference proteome</keyword>
<protein>
    <recommendedName>
        <fullName evidence="7">Profilin</fullName>
    </recommendedName>
</protein>
<dbReference type="OrthoDB" id="421374at2759"/>
<evidence type="ECO:0000256" key="5">
    <source>
        <dbReference type="ARBA" id="ARBA00023203"/>
    </source>
</evidence>
<dbReference type="PANTHER" id="PTHR11604:SF6">
    <property type="entry name" value="PROFILIN-1"/>
    <property type="match status" value="1"/>
</dbReference>
<dbReference type="SMART" id="SM00392">
    <property type="entry name" value="PROF"/>
    <property type="match status" value="1"/>
</dbReference>
<reference evidence="9" key="1">
    <citation type="submission" date="2020-12" db="UniProtKB">
        <authorList>
            <consortium name="WormBaseParasite"/>
        </authorList>
    </citation>
    <scope>IDENTIFICATION</scope>
    <source>
        <strain evidence="9">MHco3</strain>
    </source>
</reference>
<dbReference type="Pfam" id="PF00235">
    <property type="entry name" value="Profilin"/>
    <property type="match status" value="1"/>
</dbReference>
<evidence type="ECO:0000256" key="6">
    <source>
        <dbReference type="ARBA" id="ARBA00023212"/>
    </source>
</evidence>
<evidence type="ECO:0000256" key="4">
    <source>
        <dbReference type="ARBA" id="ARBA00022490"/>
    </source>
</evidence>
<keyword evidence="6" id="KW-0206">Cytoskeleton</keyword>
<name>A0A7I4Z132_HAECO</name>
<dbReference type="GO" id="GO:0003785">
    <property type="term" value="F:actin monomer binding"/>
    <property type="evidence" value="ECO:0007669"/>
    <property type="project" value="TreeGrafter"/>
</dbReference>
<evidence type="ECO:0000256" key="1">
    <source>
        <dbReference type="ARBA" id="ARBA00004245"/>
    </source>
</evidence>
<keyword evidence="4" id="KW-0963">Cytoplasm</keyword>
<evidence type="ECO:0000256" key="3">
    <source>
        <dbReference type="ARBA" id="ARBA00011583"/>
    </source>
</evidence>
<dbReference type="WBParaSite" id="HCON_00165030-00001">
    <property type="protein sequence ID" value="HCON_00165030-00001"/>
    <property type="gene ID" value="HCON_00165030"/>
</dbReference>
<dbReference type="InterPro" id="IPR048278">
    <property type="entry name" value="PFN"/>
</dbReference>
<sequence length="151" mass="16439">SFCVPGLNTTAVCPSIVRMSNGWQAYITSMTESSPSIKRAAIVSITDGSVWARTQGTNAFKASEAELKKFVALFDKLDDVPASGADLEEVHYIVPRTEDNLIFGKKEKSGFFAAKTKTAVLIAIYEGENQVSAEVRTAVEKMAKYLEDTGY</sequence>
<organism evidence="8 9">
    <name type="scientific">Haemonchus contortus</name>
    <name type="common">Barber pole worm</name>
    <dbReference type="NCBI Taxonomy" id="6289"/>
    <lineage>
        <taxon>Eukaryota</taxon>
        <taxon>Metazoa</taxon>
        <taxon>Ecdysozoa</taxon>
        <taxon>Nematoda</taxon>
        <taxon>Chromadorea</taxon>
        <taxon>Rhabditida</taxon>
        <taxon>Rhabditina</taxon>
        <taxon>Rhabditomorpha</taxon>
        <taxon>Strongyloidea</taxon>
        <taxon>Trichostrongylidae</taxon>
        <taxon>Haemonchus</taxon>
    </lineage>
</organism>